<comment type="caution">
    <text evidence="3">The sequence shown here is derived from an EMBL/GenBank/DDBJ whole genome shotgun (WGS) entry which is preliminary data.</text>
</comment>
<evidence type="ECO:0000313" key="3">
    <source>
        <dbReference type="EMBL" id="OVA12538.1"/>
    </source>
</evidence>
<evidence type="ECO:0000313" key="4">
    <source>
        <dbReference type="Proteomes" id="UP000195402"/>
    </source>
</evidence>
<feature type="transmembrane region" description="Helical" evidence="2">
    <location>
        <begin position="205"/>
        <end position="223"/>
    </location>
</feature>
<feature type="transmembrane region" description="Helical" evidence="2">
    <location>
        <begin position="121"/>
        <end position="140"/>
    </location>
</feature>
<proteinExistence type="predicted"/>
<keyword evidence="2" id="KW-0472">Membrane</keyword>
<dbReference type="Proteomes" id="UP000195402">
    <property type="component" value="Unassembled WGS sequence"/>
</dbReference>
<evidence type="ECO:0000256" key="1">
    <source>
        <dbReference type="SAM" id="MobiDB-lite"/>
    </source>
</evidence>
<protein>
    <submittedName>
        <fullName evidence="3">Uncharacterized protein</fullName>
    </submittedName>
</protein>
<keyword evidence="2" id="KW-0812">Transmembrane</keyword>
<dbReference type="AlphaFoldDB" id="A0A200QPZ7"/>
<dbReference type="InParanoid" id="A0A200QPZ7"/>
<sequence length="243" mass="25989">MEVSANSDPISSIVNGSAAAGTKALPTAENSDKILLEILGRLDHLIHLHERVIDHRKLPAPPPPQPAGGGRGGKSSSSSSSVKPLAGLLLKRDVEKGVLTTGETLKKQKKSSLLPFRNYEIGKLILIVVSPITAYLLGLNNSASSTDLLESVSVYALLFGVTLIWNGYVLAHPLSGYARVLEELGVILVILSFFCFLASRLSSDLTLVLVVCFLLCVKPLVLLRWAERFFPPPPPPPPGGDDV</sequence>
<gene>
    <name evidence="3" type="ORF">BVC80_9011g52</name>
</gene>
<name>A0A200QPZ7_MACCD</name>
<evidence type="ECO:0000256" key="2">
    <source>
        <dbReference type="SAM" id="Phobius"/>
    </source>
</evidence>
<dbReference type="EMBL" id="MVGT01001376">
    <property type="protein sequence ID" value="OVA12538.1"/>
    <property type="molecule type" value="Genomic_DNA"/>
</dbReference>
<feature type="compositionally biased region" description="Polar residues" evidence="1">
    <location>
        <begin position="1"/>
        <end position="15"/>
    </location>
</feature>
<feature type="transmembrane region" description="Helical" evidence="2">
    <location>
        <begin position="152"/>
        <end position="171"/>
    </location>
</feature>
<accession>A0A200QPZ7</accession>
<organism evidence="3 4">
    <name type="scientific">Macleaya cordata</name>
    <name type="common">Five-seeded plume-poppy</name>
    <name type="synonym">Bocconia cordata</name>
    <dbReference type="NCBI Taxonomy" id="56857"/>
    <lineage>
        <taxon>Eukaryota</taxon>
        <taxon>Viridiplantae</taxon>
        <taxon>Streptophyta</taxon>
        <taxon>Embryophyta</taxon>
        <taxon>Tracheophyta</taxon>
        <taxon>Spermatophyta</taxon>
        <taxon>Magnoliopsida</taxon>
        <taxon>Ranunculales</taxon>
        <taxon>Papaveraceae</taxon>
        <taxon>Papaveroideae</taxon>
        <taxon>Macleaya</taxon>
    </lineage>
</organism>
<feature type="region of interest" description="Disordered" evidence="1">
    <location>
        <begin position="1"/>
        <end position="24"/>
    </location>
</feature>
<feature type="transmembrane region" description="Helical" evidence="2">
    <location>
        <begin position="180"/>
        <end position="199"/>
    </location>
</feature>
<keyword evidence="4" id="KW-1185">Reference proteome</keyword>
<reference evidence="3 4" key="1">
    <citation type="journal article" date="2017" name="Mol. Plant">
        <title>The Genome of Medicinal Plant Macleaya cordata Provides New Insights into Benzylisoquinoline Alkaloids Metabolism.</title>
        <authorList>
            <person name="Liu X."/>
            <person name="Liu Y."/>
            <person name="Huang P."/>
            <person name="Ma Y."/>
            <person name="Qing Z."/>
            <person name="Tang Q."/>
            <person name="Cao H."/>
            <person name="Cheng P."/>
            <person name="Zheng Y."/>
            <person name="Yuan Z."/>
            <person name="Zhou Y."/>
            <person name="Liu J."/>
            <person name="Tang Z."/>
            <person name="Zhuo Y."/>
            <person name="Zhang Y."/>
            <person name="Yu L."/>
            <person name="Huang J."/>
            <person name="Yang P."/>
            <person name="Peng Q."/>
            <person name="Zhang J."/>
            <person name="Jiang W."/>
            <person name="Zhang Z."/>
            <person name="Lin K."/>
            <person name="Ro D.K."/>
            <person name="Chen X."/>
            <person name="Xiong X."/>
            <person name="Shang Y."/>
            <person name="Huang S."/>
            <person name="Zeng J."/>
        </authorList>
    </citation>
    <scope>NUCLEOTIDE SEQUENCE [LARGE SCALE GENOMIC DNA]</scope>
    <source>
        <strain evidence="4">cv. BLH2017</strain>
        <tissue evidence="3">Root</tissue>
    </source>
</reference>
<feature type="region of interest" description="Disordered" evidence="1">
    <location>
        <begin position="54"/>
        <end position="81"/>
    </location>
</feature>
<keyword evidence="2" id="KW-1133">Transmembrane helix</keyword>